<accession>A0A1G4Q4W6</accession>
<proteinExistence type="predicted"/>
<organism evidence="2 3">
    <name type="scientific">Asticcacaulis taihuensis</name>
    <dbReference type="NCBI Taxonomy" id="260084"/>
    <lineage>
        <taxon>Bacteria</taxon>
        <taxon>Pseudomonadati</taxon>
        <taxon>Pseudomonadota</taxon>
        <taxon>Alphaproteobacteria</taxon>
        <taxon>Caulobacterales</taxon>
        <taxon>Caulobacteraceae</taxon>
        <taxon>Asticcacaulis</taxon>
    </lineage>
</organism>
<keyword evidence="3" id="KW-1185">Reference proteome</keyword>
<gene>
    <name evidence="2" type="ORF">SAMN02927928_0923</name>
</gene>
<dbReference type="RefSeq" id="WP_090644187.1">
    <property type="nucleotide sequence ID" value="NZ_CBCRYE010000001.1"/>
</dbReference>
<keyword evidence="1" id="KW-1133">Transmembrane helix</keyword>
<reference evidence="3" key="1">
    <citation type="submission" date="2016-10" db="EMBL/GenBank/DDBJ databases">
        <authorList>
            <person name="Varghese N."/>
            <person name="Submissions S."/>
        </authorList>
    </citation>
    <scope>NUCLEOTIDE SEQUENCE [LARGE SCALE GENOMIC DNA]</scope>
    <source>
        <strain evidence="3">CGMCC 1.3431</strain>
    </source>
</reference>
<evidence type="ECO:0000313" key="2">
    <source>
        <dbReference type="EMBL" id="SCW39630.1"/>
    </source>
</evidence>
<dbReference type="AlphaFoldDB" id="A0A1G4Q4W6"/>
<evidence type="ECO:0000313" key="3">
    <source>
        <dbReference type="Proteomes" id="UP000199150"/>
    </source>
</evidence>
<protein>
    <submittedName>
        <fullName evidence="2">Uncharacterized protein</fullName>
    </submittedName>
</protein>
<keyword evidence="1" id="KW-0812">Transmembrane</keyword>
<keyword evidence="1" id="KW-0472">Membrane</keyword>
<evidence type="ECO:0000256" key="1">
    <source>
        <dbReference type="SAM" id="Phobius"/>
    </source>
</evidence>
<name>A0A1G4Q4W6_9CAUL</name>
<feature type="transmembrane region" description="Helical" evidence="1">
    <location>
        <begin position="12"/>
        <end position="32"/>
    </location>
</feature>
<sequence>MRTAIAEDLPEVSPAIAALSGFIMVCLVLLVLEIGLMMRSHADNAIHPMKPHTIWRSLTL</sequence>
<dbReference type="EMBL" id="FMTS01000001">
    <property type="protein sequence ID" value="SCW39630.1"/>
    <property type="molecule type" value="Genomic_DNA"/>
</dbReference>
<dbReference type="Proteomes" id="UP000199150">
    <property type="component" value="Unassembled WGS sequence"/>
</dbReference>